<dbReference type="VEuPathDB" id="VectorBase:GAUT047996"/>
<sequence>MSPGVLFVLNLEEERRRNDASELLVNRFIVLPEVNSKWLVRGLPVQCKCNLANLRLHLLSWARTKGTAVKRQLIGPGPTEGLLNMLVACTILPQLCLRSAFGLFLREELLMLVDLTISGVCVIASRISLRATGSALILDLQISRLFFSSSSFPFSGEVAKLSDLRCLPLDGGIPTPTPAPEAADGPAPFELAFEHSEVFRDLSRDRKPTSELNEFKFKNNVIFIYLATFAAHFLWMPRHNAENRTSRTRLLLQILVLYVEKNIIEENLKAIPSLMNSRSREETKK</sequence>
<keyword evidence="2" id="KW-1185">Reference proteome</keyword>
<evidence type="ECO:0000313" key="1">
    <source>
        <dbReference type="EnsemblMetazoa" id="GAUT047996-PA"/>
    </source>
</evidence>
<reference evidence="1" key="1">
    <citation type="submission" date="2020-05" db="UniProtKB">
        <authorList>
            <consortium name="EnsemblMetazoa"/>
        </authorList>
    </citation>
    <scope>IDENTIFICATION</scope>
    <source>
        <strain evidence="1">TTRI</strain>
    </source>
</reference>
<evidence type="ECO:0000313" key="2">
    <source>
        <dbReference type="Proteomes" id="UP000078200"/>
    </source>
</evidence>
<dbReference type="Proteomes" id="UP000078200">
    <property type="component" value="Unassembled WGS sequence"/>
</dbReference>
<organism evidence="1 2">
    <name type="scientific">Glossina austeni</name>
    <name type="common">Savannah tsetse fly</name>
    <dbReference type="NCBI Taxonomy" id="7395"/>
    <lineage>
        <taxon>Eukaryota</taxon>
        <taxon>Metazoa</taxon>
        <taxon>Ecdysozoa</taxon>
        <taxon>Arthropoda</taxon>
        <taxon>Hexapoda</taxon>
        <taxon>Insecta</taxon>
        <taxon>Pterygota</taxon>
        <taxon>Neoptera</taxon>
        <taxon>Endopterygota</taxon>
        <taxon>Diptera</taxon>
        <taxon>Brachycera</taxon>
        <taxon>Muscomorpha</taxon>
        <taxon>Hippoboscoidea</taxon>
        <taxon>Glossinidae</taxon>
        <taxon>Glossina</taxon>
    </lineage>
</organism>
<dbReference type="EnsemblMetazoa" id="GAUT047996-RA">
    <property type="protein sequence ID" value="GAUT047996-PA"/>
    <property type="gene ID" value="GAUT047996"/>
</dbReference>
<dbReference type="AlphaFoldDB" id="A0A1A9VUF1"/>
<protein>
    <submittedName>
        <fullName evidence="1">Uncharacterized protein</fullName>
    </submittedName>
</protein>
<name>A0A1A9VUF1_GLOAU</name>
<accession>A0A1A9VUF1</accession>
<proteinExistence type="predicted"/>